<evidence type="ECO:0000256" key="1">
    <source>
        <dbReference type="ARBA" id="ARBA00022741"/>
    </source>
</evidence>
<keyword evidence="1" id="KW-0547">Nucleotide-binding</keyword>
<dbReference type="PIRSF" id="PIRSF037307">
    <property type="entry name" value="Lhr-like_helic_prd"/>
    <property type="match status" value="1"/>
</dbReference>
<evidence type="ECO:0000313" key="27">
    <source>
        <dbReference type="Proteomes" id="UP000275843"/>
    </source>
</evidence>
<dbReference type="EMBL" id="CP011056">
    <property type="protein sequence ID" value="AKA76890.1"/>
    <property type="molecule type" value="Genomic_DNA"/>
</dbReference>
<evidence type="ECO:0000313" key="30">
    <source>
        <dbReference type="Proteomes" id="UP000594632"/>
    </source>
</evidence>
<dbReference type="GO" id="GO:0003677">
    <property type="term" value="F:DNA binding"/>
    <property type="evidence" value="ECO:0007669"/>
    <property type="project" value="TreeGrafter"/>
</dbReference>
<evidence type="ECO:0000313" key="21">
    <source>
        <dbReference type="Proteomes" id="UP000033106"/>
    </source>
</evidence>
<gene>
    <name evidence="17" type="ORF">HFC64_16090</name>
    <name evidence="18" type="ORF">SSOP1_0997</name>
    <name evidence="9" type="ORF">SULA_1975</name>
    <name evidence="7" type="ORF">SULB_1976</name>
    <name evidence="8" type="ORF">SULC_1974</name>
    <name evidence="10" type="ORF">SULG_09935</name>
    <name evidence="11" type="ORF">SULH_09935</name>
    <name evidence="12" type="ORF">SULI_09935</name>
    <name evidence="13" type="ORF">SULM_09925</name>
    <name evidence="14" type="ORF">SULN_09925</name>
    <name evidence="15" type="ORF">SULO_09935</name>
    <name evidence="16" type="ORF">SULZ_09870</name>
</gene>
<evidence type="ECO:0000313" key="12">
    <source>
        <dbReference type="EMBL" id="AZF73911.1"/>
    </source>
</evidence>
<evidence type="ECO:0000313" key="22">
    <source>
        <dbReference type="Proteomes" id="UP000076770"/>
    </source>
</evidence>
<dbReference type="AlphaFoldDB" id="A0A0E3GTP7"/>
<protein>
    <submittedName>
        <fullName evidence="7">ATP-dependent helicase</fullName>
    </submittedName>
    <submittedName>
        <fullName evidence="17">DEAD/DEAH box helicase</fullName>
    </submittedName>
</protein>
<dbReference type="InterPro" id="IPR052511">
    <property type="entry name" value="ATP-dep_Helicase"/>
</dbReference>
<organism evidence="7 20">
    <name type="scientific">Saccharolobus solfataricus</name>
    <name type="common">Sulfolobus solfataricus</name>
    <dbReference type="NCBI Taxonomy" id="2287"/>
    <lineage>
        <taxon>Archaea</taxon>
        <taxon>Thermoproteota</taxon>
        <taxon>Thermoprotei</taxon>
        <taxon>Sulfolobales</taxon>
        <taxon>Sulfolobaceae</taxon>
        <taxon>Saccharolobus</taxon>
    </lineage>
</organism>
<evidence type="ECO:0000313" key="15">
    <source>
        <dbReference type="EMBL" id="AZF81747.1"/>
    </source>
</evidence>
<evidence type="ECO:0000313" key="8">
    <source>
        <dbReference type="EMBL" id="AKA76890.1"/>
    </source>
</evidence>
<dbReference type="EMBL" id="CP033235">
    <property type="protein sequence ID" value="AZF68671.1"/>
    <property type="molecule type" value="Genomic_DNA"/>
</dbReference>
<keyword evidence="2" id="KW-0067">ATP-binding</keyword>
<dbReference type="EMBL" id="CP011055">
    <property type="protein sequence ID" value="AKA74191.1"/>
    <property type="molecule type" value="Genomic_DNA"/>
</dbReference>
<sequence>MLDHLDQRLRKLIEEKNWMKLTRVQEMSFEPISNGYNTLVIAPTGYGKTEAALLPILNRMLKEDVKPVTVIYITPLKALINDLLYRIDWWASRLGFLVNRKHGEVPQKEKNLRLKRIPHIIVTTPEGLEIDLDWASRFREHYKNVKWVVVDEIHELINSKRGTQLSILLERLKYFIGYDFQRIGLSATVSDEDKVAQFLFGSSERKMKIIRLNDTRNFEIKINKLGNDNSFALWKSAAEKINQLIEKPTLVFTNSRFSTERLHEELEKLGNKEIYVHHSSVSRDLKNLAEGELRNGNAKAVVCTKTLELGIHVGDIKKVIMLRPPTSVSSFLQRLGRSGHIVHGVPKGEIICFYDFDVLESLALYLSAKDGKMEKPFIDDGLDVVAREIVGMILQNQKMSIEEIFNIIRGTYIYRNLELSKLLDLVNYLVKNNIIKIEENYLKLGQGFFKIWRFNRDAKNSWGKDFSEFFSLINNDETFSLKHNGITVGEIDAVYVYKHVRANDIIRISGKFWKVLRINMHKNTIDVTPANEGEGEIPIWKGENMSKSPLIVNYIRKIMENFNEYYLTMNEIMDKNSKESIIKIFENYRKLGLKIPSRDVILVENKEDEWLYTVVIDERISNTLSHILLYLVTKKYTLNASSRSSIYGFSIKGTPVDLFKDIINMNDRKIIKIILRSILRSPLYIATLKEIQPSFGKISKINTKEDKFLIKEALRQTIKRYFTIKKTLEFIRRVREGKIKIVYTENAGSLREAIFAHAQIRPWLSDLNLTIYQALKGGAYTVNELSEILGISAKSLENKLKQLRRNNNKYKVTSFIDVDSRETRWCLYEDFIDIVKSEEYYSSFSPLNNNEIFAVDLKSGDNQVEILLKPYDLINNPEEILRKIPFNNIEEAKVREAIDTSYQFLQKYYHVGKDIIVYLLLNAIAYLQSLKYS</sequence>
<dbReference type="KEGG" id="ssol:SULB_1976"/>
<evidence type="ECO:0000313" key="9">
    <source>
        <dbReference type="EMBL" id="AKA79582.1"/>
    </source>
</evidence>
<dbReference type="EMBL" id="LT549890">
    <property type="protein sequence ID" value="SAI84551.1"/>
    <property type="molecule type" value="Genomic_DNA"/>
</dbReference>
<dbReference type="EMBL" id="CP033241">
    <property type="protein sequence ID" value="AZF84323.1"/>
    <property type="molecule type" value="Genomic_DNA"/>
</dbReference>
<dbReference type="Proteomes" id="UP000076770">
    <property type="component" value="Chromosome i"/>
</dbReference>
<evidence type="ECO:0000313" key="20">
    <source>
        <dbReference type="Proteomes" id="UP000033085"/>
    </source>
</evidence>
<feature type="domain" description="Helicase ATP-binding" evidence="5">
    <location>
        <begin position="29"/>
        <end position="207"/>
    </location>
</feature>
<comment type="similarity">
    <text evidence="3">Belongs to the Lhr helicase family. Lhr-Core subfamily.</text>
</comment>
<evidence type="ECO:0000313" key="24">
    <source>
        <dbReference type="Proteomes" id="UP000269431"/>
    </source>
</evidence>
<dbReference type="Proteomes" id="UP000282269">
    <property type="component" value="Chromosome"/>
</dbReference>
<keyword evidence="7" id="KW-0347">Helicase</keyword>
<dbReference type="InterPro" id="IPR011545">
    <property type="entry name" value="DEAD/DEAH_box_helicase_dom"/>
</dbReference>
<evidence type="ECO:0000313" key="18">
    <source>
        <dbReference type="EMBL" id="SAI84551.1"/>
    </source>
</evidence>
<reference evidence="23 24" key="4">
    <citation type="journal article" date="2018" name="Proc. Natl. Acad. Sci. U.S.A.">
        <title>Nonmutational mechanism of inheritance in the Archaeon Sulfolobus solfataricus.</title>
        <authorList>
            <person name="Payne S."/>
            <person name="McCarthy S."/>
            <person name="Johnson T."/>
            <person name="North E."/>
            <person name="Blum P."/>
        </authorList>
    </citation>
    <scope>NUCLEOTIDE SEQUENCE [LARGE SCALE GENOMIC DNA]</scope>
    <source>
        <strain evidence="11 23">SARC-H</strain>
        <strain evidence="12 27">SARC-I</strain>
        <strain evidence="14 28">SARC-N</strain>
        <strain evidence="15 29">SARC-O</strain>
        <strain evidence="16 24">SUL120</strain>
        <strain evidence="10 25">SULG</strain>
        <strain evidence="13 26">SULM</strain>
    </source>
</reference>
<dbReference type="PANTHER" id="PTHR47962:SF5">
    <property type="entry name" value="ATP-DEPENDENT HELICASE LHR-RELATED"/>
    <property type="match status" value="1"/>
</dbReference>
<dbReference type="Pfam" id="PF00270">
    <property type="entry name" value="DEAD"/>
    <property type="match status" value="1"/>
</dbReference>
<proteinExistence type="inferred from homology"/>
<dbReference type="Proteomes" id="UP000594632">
    <property type="component" value="Chromosome"/>
</dbReference>
<dbReference type="Proteomes" id="UP000267993">
    <property type="component" value="Chromosome"/>
</dbReference>
<reference evidence="22" key="3">
    <citation type="submission" date="2016-04" db="EMBL/GenBank/DDBJ databases">
        <authorList>
            <person name="Shah S.A."/>
            <person name="Garrett R.A."/>
        </authorList>
    </citation>
    <scope>NUCLEOTIDE SEQUENCE [LARGE SCALE GENOMIC DNA]</scope>
    <source>
        <strain evidence="22">ATCC 35091 / DSM 1616 / JCM 8930 / NBRC 15331 / P1</strain>
    </source>
</reference>
<dbReference type="KEGG" id="ssof:SULC_1974"/>
<evidence type="ECO:0000313" key="16">
    <source>
        <dbReference type="EMBL" id="AZF84323.1"/>
    </source>
</evidence>
<dbReference type="PROSITE" id="PS51194">
    <property type="entry name" value="HELICASE_CTER"/>
    <property type="match status" value="1"/>
</dbReference>
<reference evidence="7" key="5">
    <citation type="submission" date="2018-10" db="EMBL/GenBank/DDBJ databases">
        <authorList>
            <person name="McCarthy S."/>
            <person name="Gradnigo J."/>
            <person name="Johnson T."/>
            <person name="Payne S."/>
            <person name="Lipzen A."/>
            <person name="Schackwitz W."/>
            <person name="Martin J."/>
            <person name="Moriyama E."/>
            <person name="Blum P."/>
        </authorList>
    </citation>
    <scope>NUCLEOTIDE SEQUENCE</scope>
    <source>
        <strain evidence="7">SARC-B</strain>
        <strain evidence="8">SARC-C</strain>
        <strain evidence="9">SULA</strain>
    </source>
</reference>
<dbReference type="InterPro" id="IPR014001">
    <property type="entry name" value="Helicase_ATP-bd"/>
</dbReference>
<dbReference type="Proteomes" id="UP000033057">
    <property type="component" value="Chromosome"/>
</dbReference>
<evidence type="ECO:0000256" key="3">
    <source>
        <dbReference type="ARBA" id="ARBA00093467"/>
    </source>
</evidence>
<dbReference type="GO" id="GO:0140097">
    <property type="term" value="F:catalytic activity, acting on DNA"/>
    <property type="evidence" value="ECO:0007669"/>
    <property type="project" value="UniProtKB-ARBA"/>
</dbReference>
<dbReference type="GO" id="GO:0005524">
    <property type="term" value="F:ATP binding"/>
    <property type="evidence" value="ECO:0007669"/>
    <property type="project" value="UniProtKB-KW"/>
</dbReference>
<dbReference type="SUPFAM" id="SSF52540">
    <property type="entry name" value="P-loop containing nucleoside triphosphate hydrolases"/>
    <property type="match status" value="1"/>
</dbReference>
<evidence type="ECO:0000313" key="29">
    <source>
        <dbReference type="Proteomes" id="UP000282269"/>
    </source>
</evidence>
<evidence type="ECO:0000313" key="11">
    <source>
        <dbReference type="EMBL" id="AZF71291.1"/>
    </source>
</evidence>
<dbReference type="EMBL" id="CP033238">
    <property type="protein sequence ID" value="AZF76534.1"/>
    <property type="molecule type" value="Genomic_DNA"/>
</dbReference>
<dbReference type="InterPro" id="IPR017170">
    <property type="entry name" value="Lhr-like"/>
</dbReference>
<evidence type="ECO:0000313" key="14">
    <source>
        <dbReference type="EMBL" id="AZF79143.1"/>
    </source>
</evidence>
<name>A0A0E3GTP7_SACSO</name>
<dbReference type="InterPro" id="IPR027417">
    <property type="entry name" value="P-loop_NTPase"/>
</dbReference>
<evidence type="ECO:0000259" key="6">
    <source>
        <dbReference type="PROSITE" id="PS51194"/>
    </source>
</evidence>
<evidence type="ECO:0000313" key="19">
    <source>
        <dbReference type="Proteomes" id="UP000033057"/>
    </source>
</evidence>
<reference evidence="19 20" key="1">
    <citation type="journal article" date="2015" name="Genome Announc.">
        <title>Complete Genome Sequence of Sulfolobus solfataricus Strain 98/2 and Evolved Derivatives.</title>
        <authorList>
            <person name="McCarthy S."/>
            <person name="Gradnigo J."/>
            <person name="Johnson T."/>
            <person name="Payne S."/>
            <person name="Lipzen A."/>
            <person name="Martin J."/>
            <person name="Schackwitz W."/>
            <person name="Moriyama E."/>
            <person name="Blum P."/>
        </authorList>
    </citation>
    <scope>NUCLEOTIDE SEQUENCE [LARGE SCALE GENOMIC DNA]</scope>
    <source>
        <strain evidence="19">98/2 SULC</strain>
        <strain evidence="7">SARC-B</strain>
        <strain evidence="8">SARC-C</strain>
        <strain evidence="9 21">SULA</strain>
        <strain evidence="20">SULB</strain>
    </source>
</reference>
<dbReference type="InterPro" id="IPR001650">
    <property type="entry name" value="Helicase_C-like"/>
</dbReference>
<reference evidence="18" key="2">
    <citation type="submission" date="2016-04" db="EMBL/GenBank/DDBJ databases">
        <authorList>
            <person name="Evans L.H."/>
            <person name="Alamgir A."/>
            <person name="Owens N."/>
            <person name="Weber N.D."/>
            <person name="Virtaneva K."/>
            <person name="Barbian K."/>
            <person name="Babar A."/>
            <person name="Rosenke K."/>
        </authorList>
    </citation>
    <scope>NUCLEOTIDE SEQUENCE</scope>
    <source>
        <strain evidence="18">P1</strain>
    </source>
</reference>
<feature type="domain" description="Helicase C-terminal" evidence="6">
    <location>
        <begin position="240"/>
        <end position="390"/>
    </location>
</feature>
<evidence type="ECO:0000256" key="4">
    <source>
        <dbReference type="SAM" id="Coils"/>
    </source>
</evidence>
<dbReference type="Pfam" id="PF00271">
    <property type="entry name" value="Helicase_C"/>
    <property type="match status" value="1"/>
</dbReference>
<evidence type="ECO:0000313" key="28">
    <source>
        <dbReference type="Proteomes" id="UP000278715"/>
    </source>
</evidence>
<feature type="coiled-coil region" evidence="4">
    <location>
        <begin position="786"/>
        <end position="813"/>
    </location>
</feature>
<dbReference type="GeneID" id="1455206"/>
<evidence type="ECO:0000256" key="2">
    <source>
        <dbReference type="ARBA" id="ARBA00022840"/>
    </source>
</evidence>
<evidence type="ECO:0000313" key="26">
    <source>
        <dbReference type="Proteomes" id="UP000273443"/>
    </source>
</evidence>
<keyword evidence="7" id="KW-0378">Hydrolase</keyword>
<dbReference type="EMBL" id="CP033240">
    <property type="protein sequence ID" value="AZF81747.1"/>
    <property type="molecule type" value="Genomic_DNA"/>
</dbReference>
<dbReference type="Proteomes" id="UP000278715">
    <property type="component" value="Chromosome"/>
</dbReference>
<evidence type="ECO:0000259" key="5">
    <source>
        <dbReference type="PROSITE" id="PS51192"/>
    </source>
</evidence>
<dbReference type="SMART" id="SM00487">
    <property type="entry name" value="DEXDc"/>
    <property type="match status" value="1"/>
</dbReference>
<evidence type="ECO:0000313" key="25">
    <source>
        <dbReference type="Proteomes" id="UP000273194"/>
    </source>
</evidence>
<dbReference type="EMBL" id="CP033236">
    <property type="protein sequence ID" value="AZF71291.1"/>
    <property type="molecule type" value="Genomic_DNA"/>
</dbReference>
<dbReference type="Proteomes" id="UP000033106">
    <property type="component" value="Chromosome"/>
</dbReference>
<dbReference type="GO" id="GO:0016887">
    <property type="term" value="F:ATP hydrolysis activity"/>
    <property type="evidence" value="ECO:0007669"/>
    <property type="project" value="TreeGrafter"/>
</dbReference>
<dbReference type="Gene3D" id="3.40.50.300">
    <property type="entry name" value="P-loop containing nucleotide triphosphate hydrolases"/>
    <property type="match status" value="2"/>
</dbReference>
<dbReference type="EMBL" id="CP033237">
    <property type="protein sequence ID" value="AZF73911.1"/>
    <property type="molecule type" value="Genomic_DNA"/>
</dbReference>
<dbReference type="OMA" id="DWASKFR"/>
<dbReference type="SMART" id="SM00490">
    <property type="entry name" value="HELICc"/>
    <property type="match status" value="1"/>
</dbReference>
<accession>A0A0E3GTP7</accession>
<evidence type="ECO:0000313" key="10">
    <source>
        <dbReference type="EMBL" id="AZF68671.1"/>
    </source>
</evidence>
<evidence type="ECO:0000313" key="17">
    <source>
        <dbReference type="EMBL" id="QPG51143.1"/>
    </source>
</evidence>
<reference evidence="17 30" key="6">
    <citation type="journal article" date="2020" name="Nat. Commun.">
        <title>The structures of two archaeal type IV pili illuminate evolutionary relationships.</title>
        <authorList>
            <person name="Wang F."/>
            <person name="Baquero D.P."/>
            <person name="Su Z."/>
            <person name="Beltran L.C."/>
            <person name="Prangishvili D."/>
            <person name="Krupovic M."/>
            <person name="Egelman E.H."/>
        </authorList>
    </citation>
    <scope>NUCLEOTIDE SEQUENCE [LARGE SCALE GENOMIC DNA]</scope>
    <source>
        <strain evidence="17 30">POZ149</strain>
    </source>
</reference>
<dbReference type="Proteomes" id="UP000269431">
    <property type="component" value="Chromosome"/>
</dbReference>
<dbReference type="EMBL" id="CP011057">
    <property type="protein sequence ID" value="AKA79582.1"/>
    <property type="molecule type" value="Genomic_DNA"/>
</dbReference>
<dbReference type="PATRIC" id="fig|2287.6.peg.2024"/>
<dbReference type="Proteomes" id="UP000033085">
    <property type="component" value="Chromosome"/>
</dbReference>
<dbReference type="GO" id="GO:0004386">
    <property type="term" value="F:helicase activity"/>
    <property type="evidence" value="ECO:0007669"/>
    <property type="project" value="UniProtKB-KW"/>
</dbReference>
<dbReference type="PANTHER" id="PTHR47962">
    <property type="entry name" value="ATP-DEPENDENT HELICASE LHR-RELATED-RELATED"/>
    <property type="match status" value="1"/>
</dbReference>
<dbReference type="Proteomes" id="UP000275843">
    <property type="component" value="Chromosome"/>
</dbReference>
<dbReference type="Proteomes" id="UP000273443">
    <property type="component" value="Chromosome"/>
</dbReference>
<dbReference type="RefSeq" id="WP_009992411.1">
    <property type="nucleotide sequence ID" value="NZ_CP011055.2"/>
</dbReference>
<dbReference type="PROSITE" id="PS51192">
    <property type="entry name" value="HELICASE_ATP_BIND_1"/>
    <property type="match status" value="1"/>
</dbReference>
<keyword evidence="4" id="KW-0175">Coiled coil</keyword>
<evidence type="ECO:0000313" key="13">
    <source>
        <dbReference type="EMBL" id="AZF76534.1"/>
    </source>
</evidence>
<evidence type="ECO:0000313" key="23">
    <source>
        <dbReference type="Proteomes" id="UP000267993"/>
    </source>
</evidence>
<evidence type="ECO:0000313" key="7">
    <source>
        <dbReference type="EMBL" id="AKA74191.1"/>
    </source>
</evidence>
<dbReference type="Proteomes" id="UP000273194">
    <property type="component" value="Chromosome"/>
</dbReference>
<dbReference type="OrthoDB" id="372104at2157"/>
<dbReference type="KEGG" id="ssoa:SULA_1975"/>
<dbReference type="GeneID" id="44129896"/>
<dbReference type="EMBL" id="CP033239">
    <property type="protein sequence ID" value="AZF79143.1"/>
    <property type="molecule type" value="Genomic_DNA"/>
</dbReference>
<dbReference type="EMBL" id="CP050869">
    <property type="protein sequence ID" value="QPG51143.1"/>
    <property type="molecule type" value="Genomic_DNA"/>
</dbReference>